<protein>
    <submittedName>
        <fullName evidence="8">Geranylgeranyl pyrophosphate synthase</fullName>
    </submittedName>
</protein>
<comment type="similarity">
    <text evidence="2 6">Belongs to the FPP/GGPP synthase family.</text>
</comment>
<dbReference type="GO" id="GO:0046872">
    <property type="term" value="F:metal ion binding"/>
    <property type="evidence" value="ECO:0007669"/>
    <property type="project" value="UniProtKB-KW"/>
</dbReference>
<dbReference type="Pfam" id="PF00348">
    <property type="entry name" value="polyprenyl_synt"/>
    <property type="match status" value="1"/>
</dbReference>
<evidence type="ECO:0000256" key="5">
    <source>
        <dbReference type="ARBA" id="ARBA00022842"/>
    </source>
</evidence>
<evidence type="ECO:0000313" key="9">
    <source>
        <dbReference type="Proteomes" id="UP000319210"/>
    </source>
</evidence>
<dbReference type="Proteomes" id="UP000319210">
    <property type="component" value="Unassembled WGS sequence"/>
</dbReference>
<proteinExistence type="inferred from homology"/>
<keyword evidence="3 6" id="KW-0808">Transferase</keyword>
<dbReference type="AlphaFoldDB" id="A0A4Y3QX66"/>
<feature type="region of interest" description="Disordered" evidence="7">
    <location>
        <begin position="1"/>
        <end position="45"/>
    </location>
</feature>
<dbReference type="EMBL" id="BJMM01000009">
    <property type="protein sequence ID" value="GEB49821.1"/>
    <property type="molecule type" value="Genomic_DNA"/>
</dbReference>
<dbReference type="SUPFAM" id="SSF48576">
    <property type="entry name" value="Terpenoid synthases"/>
    <property type="match status" value="1"/>
</dbReference>
<gene>
    <name evidence="8" type="ORF">SCA03_23720</name>
</gene>
<keyword evidence="4" id="KW-0479">Metal-binding</keyword>
<dbReference type="SFLD" id="SFLDS00005">
    <property type="entry name" value="Isoprenoid_Synthase_Type_I"/>
    <property type="match status" value="1"/>
</dbReference>
<keyword evidence="9" id="KW-1185">Reference proteome</keyword>
<evidence type="ECO:0000256" key="4">
    <source>
        <dbReference type="ARBA" id="ARBA00022723"/>
    </source>
</evidence>
<dbReference type="Gene3D" id="1.10.600.10">
    <property type="entry name" value="Farnesyl Diphosphate Synthase"/>
    <property type="match status" value="1"/>
</dbReference>
<dbReference type="InterPro" id="IPR008949">
    <property type="entry name" value="Isoprenoid_synthase_dom_sf"/>
</dbReference>
<organism evidence="8 9">
    <name type="scientific">Streptomyces cacaoi</name>
    <dbReference type="NCBI Taxonomy" id="1898"/>
    <lineage>
        <taxon>Bacteria</taxon>
        <taxon>Bacillati</taxon>
        <taxon>Actinomycetota</taxon>
        <taxon>Actinomycetes</taxon>
        <taxon>Kitasatosporales</taxon>
        <taxon>Streptomycetaceae</taxon>
        <taxon>Streptomyces</taxon>
    </lineage>
</organism>
<evidence type="ECO:0000256" key="3">
    <source>
        <dbReference type="ARBA" id="ARBA00022679"/>
    </source>
</evidence>
<comment type="cofactor">
    <cofactor evidence="1">
        <name>Mg(2+)</name>
        <dbReference type="ChEBI" id="CHEBI:18420"/>
    </cofactor>
</comment>
<dbReference type="GO" id="GO:0008299">
    <property type="term" value="P:isoprenoid biosynthetic process"/>
    <property type="evidence" value="ECO:0007669"/>
    <property type="project" value="InterPro"/>
</dbReference>
<evidence type="ECO:0000256" key="1">
    <source>
        <dbReference type="ARBA" id="ARBA00001946"/>
    </source>
</evidence>
<dbReference type="OrthoDB" id="4497239at2"/>
<keyword evidence="5" id="KW-0460">Magnesium</keyword>
<comment type="caution">
    <text evidence="8">The sequence shown here is derived from an EMBL/GenBank/DDBJ whole genome shotgun (WGS) entry which is preliminary data.</text>
</comment>
<evidence type="ECO:0000313" key="8">
    <source>
        <dbReference type="EMBL" id="GEB49821.1"/>
    </source>
</evidence>
<dbReference type="PANTHER" id="PTHR12001">
    <property type="entry name" value="GERANYLGERANYL PYROPHOSPHATE SYNTHASE"/>
    <property type="match status" value="1"/>
</dbReference>
<dbReference type="InterPro" id="IPR000092">
    <property type="entry name" value="Polyprenyl_synt"/>
</dbReference>
<dbReference type="PROSITE" id="PS00723">
    <property type="entry name" value="POLYPRENYL_SYNTHASE_1"/>
    <property type="match status" value="1"/>
</dbReference>
<evidence type="ECO:0000256" key="2">
    <source>
        <dbReference type="ARBA" id="ARBA00006706"/>
    </source>
</evidence>
<evidence type="ECO:0000256" key="6">
    <source>
        <dbReference type="RuleBase" id="RU004466"/>
    </source>
</evidence>
<dbReference type="PANTHER" id="PTHR12001:SF85">
    <property type="entry name" value="SHORT CHAIN ISOPRENYL DIPHOSPHATE SYNTHASE"/>
    <property type="match status" value="1"/>
</dbReference>
<dbReference type="InterPro" id="IPR033749">
    <property type="entry name" value="Polyprenyl_synt_CS"/>
</dbReference>
<sequence>MSPARKTDRSSPGHPPPAAPGAPVSCRPRPGPRDERGPGPRQAPVSAPALVDADVAAAVDGVLESVLRDRVAQATRLDPVFGSGVAERLARFALCGGKRLRARFLWWGMRACAGSGGAPEDDGRTAAALRLAAALELIQVCALVQDDVMDGSPVRRGRPALHTELAARCPERPPAGLAFGAAAAVLAGDLALVWADDLAACPGPSPAADEAVRALWRALRTEMIAGQYLDLRGQSTAGRSPDEAVRTACLKSARYTVERPLGLGAALAGADPVVTGALCAAGRLAGTAFQLRDDLRNAFGGPGTSGKPAGDDLRNGKPTYLLAVACARARAQGRRADLALLRRRPGPGGFPDAEVARLRAVLDETGARRAVEQKIEQLVADGERQLAAARAEPAAGGQLRALMRSSAGLPADGGEGSAR</sequence>
<dbReference type="GO" id="GO:0004659">
    <property type="term" value="F:prenyltransferase activity"/>
    <property type="evidence" value="ECO:0007669"/>
    <property type="project" value="InterPro"/>
</dbReference>
<reference evidence="8 9" key="1">
    <citation type="submission" date="2019-06" db="EMBL/GenBank/DDBJ databases">
        <title>Whole genome shotgun sequence of Streptomyces cacaoi subsp. cacaoi NBRC 12748.</title>
        <authorList>
            <person name="Hosoyama A."/>
            <person name="Uohara A."/>
            <person name="Ohji S."/>
            <person name="Ichikawa N."/>
        </authorList>
    </citation>
    <scope>NUCLEOTIDE SEQUENCE [LARGE SCALE GENOMIC DNA]</scope>
    <source>
        <strain evidence="8 9">NBRC 12748</strain>
    </source>
</reference>
<evidence type="ECO:0000256" key="7">
    <source>
        <dbReference type="SAM" id="MobiDB-lite"/>
    </source>
</evidence>
<accession>A0A4Y3QX66</accession>
<feature type="compositionally biased region" description="Basic and acidic residues" evidence="7">
    <location>
        <begin position="1"/>
        <end position="11"/>
    </location>
</feature>
<name>A0A4Y3QX66_STRCI</name>